<evidence type="ECO:0000256" key="2">
    <source>
        <dbReference type="ARBA" id="ARBA00022723"/>
    </source>
</evidence>
<dbReference type="AlphaFoldDB" id="A0A315YWA7"/>
<dbReference type="Proteomes" id="UP000245535">
    <property type="component" value="Unassembled WGS sequence"/>
</dbReference>
<evidence type="ECO:0000313" key="8">
    <source>
        <dbReference type="EMBL" id="PWJ34129.1"/>
    </source>
</evidence>
<keyword evidence="3" id="KW-0560">Oxidoreductase</keyword>
<dbReference type="RefSeq" id="WP_109622927.1">
    <property type="nucleotide sequence ID" value="NZ_QGDO01000011.1"/>
</dbReference>
<name>A0A315YWA7_SEDFL</name>
<evidence type="ECO:0000256" key="3">
    <source>
        <dbReference type="ARBA" id="ARBA00023002"/>
    </source>
</evidence>
<dbReference type="GO" id="GO:0046872">
    <property type="term" value="F:metal ion binding"/>
    <property type="evidence" value="ECO:0007669"/>
    <property type="project" value="UniProtKB-KW"/>
</dbReference>
<dbReference type="Gene3D" id="1.10.1060.10">
    <property type="entry name" value="Alpha-helical ferredoxin"/>
    <property type="match status" value="1"/>
</dbReference>
<dbReference type="EMBL" id="QGDO01000011">
    <property type="protein sequence ID" value="PWJ34129.1"/>
    <property type="molecule type" value="Genomic_DNA"/>
</dbReference>
<evidence type="ECO:0000259" key="6">
    <source>
        <dbReference type="Pfam" id="PF07992"/>
    </source>
</evidence>
<reference evidence="8 9" key="1">
    <citation type="submission" date="2018-03" db="EMBL/GenBank/DDBJ databases">
        <title>Genomic Encyclopedia of Archaeal and Bacterial Type Strains, Phase II (KMG-II): from individual species to whole genera.</title>
        <authorList>
            <person name="Goeker M."/>
        </authorList>
    </citation>
    <scope>NUCLEOTIDE SEQUENCE [LARGE SCALE GENOMIC DNA]</scope>
    <source>
        <strain evidence="8 9">DSM 28229</strain>
    </source>
</reference>
<keyword evidence="5" id="KW-0411">Iron-sulfur</keyword>
<dbReference type="PANTHER" id="PTHR42783">
    <property type="entry name" value="GLUTAMATE SYNTHASE [NADPH] SMALL CHAIN"/>
    <property type="match status" value="1"/>
</dbReference>
<dbReference type="InterPro" id="IPR036188">
    <property type="entry name" value="FAD/NAD-bd_sf"/>
</dbReference>
<keyword evidence="2" id="KW-0479">Metal-binding</keyword>
<dbReference type="InterPro" id="IPR006006">
    <property type="entry name" value="GltD-like"/>
</dbReference>
<dbReference type="GO" id="GO:0016491">
    <property type="term" value="F:oxidoreductase activity"/>
    <property type="evidence" value="ECO:0007669"/>
    <property type="project" value="UniProtKB-KW"/>
</dbReference>
<dbReference type="Gene3D" id="3.50.50.60">
    <property type="entry name" value="FAD/NAD(P)-binding domain"/>
    <property type="match status" value="2"/>
</dbReference>
<dbReference type="InterPro" id="IPR023753">
    <property type="entry name" value="FAD/NAD-binding_dom"/>
</dbReference>
<dbReference type="Pfam" id="PF07992">
    <property type="entry name" value="Pyr_redox_2"/>
    <property type="match status" value="1"/>
</dbReference>
<dbReference type="InterPro" id="IPR009051">
    <property type="entry name" value="Helical_ferredxn"/>
</dbReference>
<keyword evidence="4" id="KW-0408">Iron</keyword>
<evidence type="ECO:0000256" key="4">
    <source>
        <dbReference type="ARBA" id="ARBA00023004"/>
    </source>
</evidence>
<keyword evidence="1" id="KW-0004">4Fe-4S</keyword>
<feature type="domain" description="Dihydroprymidine dehydrogenase" evidence="7">
    <location>
        <begin position="20"/>
        <end position="132"/>
    </location>
</feature>
<organism evidence="8 9">
    <name type="scientific">Sediminitomix flava</name>
    <dbReference type="NCBI Taxonomy" id="379075"/>
    <lineage>
        <taxon>Bacteria</taxon>
        <taxon>Pseudomonadati</taxon>
        <taxon>Bacteroidota</taxon>
        <taxon>Cytophagia</taxon>
        <taxon>Cytophagales</taxon>
        <taxon>Flammeovirgaceae</taxon>
        <taxon>Sediminitomix</taxon>
    </lineage>
</organism>
<keyword evidence="9" id="KW-1185">Reference proteome</keyword>
<protein>
    <submittedName>
        <fullName evidence="8">Glutamate synthase (NADPH) small subunit</fullName>
    </submittedName>
</protein>
<dbReference type="PRINTS" id="PR00419">
    <property type="entry name" value="ADXRDTASE"/>
</dbReference>
<accession>A0A315YWA7</accession>
<dbReference type="NCBIfam" id="TIGR01318">
    <property type="entry name" value="gltD_gamma_fam"/>
    <property type="match status" value="1"/>
</dbReference>
<gene>
    <name evidence="8" type="ORF">BC781_11139</name>
</gene>
<evidence type="ECO:0000313" key="9">
    <source>
        <dbReference type="Proteomes" id="UP000245535"/>
    </source>
</evidence>
<evidence type="ECO:0000259" key="7">
    <source>
        <dbReference type="Pfam" id="PF14691"/>
    </source>
</evidence>
<comment type="caution">
    <text evidence="8">The sequence shown here is derived from an EMBL/GenBank/DDBJ whole genome shotgun (WGS) entry which is preliminary data.</text>
</comment>
<dbReference type="OrthoDB" id="9803192at2"/>
<proteinExistence type="predicted"/>
<dbReference type="Pfam" id="PF14691">
    <property type="entry name" value="Fer4_20"/>
    <property type="match status" value="1"/>
</dbReference>
<dbReference type="SUPFAM" id="SSF46548">
    <property type="entry name" value="alpha-helical ferredoxin"/>
    <property type="match status" value="1"/>
</dbReference>
<sequence>MQEFTKIERIVPQLKPTNERVDNFREISHQYTKEEARSQASRCVQCGNPYCSASGCPLSNNIPQWLKFIAQKDLELAFRISNETSPFPEILGRICPQDRLCEGACTLNDGNDEHTIGAITIGSIEVAISERGFEAGLKPEFASQKTGHKVAIIGSGPAGLSCATFLLRAGITPVVYEKADAAGGLLTYGIPGFKLEKKAVERRVNSLLEAGMELHLSTEIGKDVTFQEIYDKHDAVFMGIGATQGKVLSDENYNTDNLYMAVPFLTNTQKKLDEKMYDKKYDVKGKNVIVIGGGDTAMDCVRTSIRENAASVRCFYRRDEINMPGSRKEVAAAKEEGVEFRFLEQPKRFQVDEAGNITAVEFVNMQLSEADASGRQRASEVAGSEHFEEADIVILALGFDNERSKYLNANGIDTNEWGAIVTNDKLETSKKGVYAGGDTVRGADLVVTAALDGREAAFNIMEVLLEETEEDVVKATV</sequence>
<dbReference type="SUPFAM" id="SSF51971">
    <property type="entry name" value="Nucleotide-binding domain"/>
    <property type="match status" value="1"/>
</dbReference>
<dbReference type="PANTHER" id="PTHR42783:SF3">
    <property type="entry name" value="GLUTAMATE SYNTHASE [NADPH] SMALL CHAIN-RELATED"/>
    <property type="match status" value="1"/>
</dbReference>
<feature type="domain" description="FAD/NAD(P)-binding" evidence="6">
    <location>
        <begin position="149"/>
        <end position="452"/>
    </location>
</feature>
<evidence type="ECO:0000256" key="5">
    <source>
        <dbReference type="ARBA" id="ARBA00023014"/>
    </source>
</evidence>
<dbReference type="InterPro" id="IPR028261">
    <property type="entry name" value="DPD_II"/>
</dbReference>
<dbReference type="GO" id="GO:0051539">
    <property type="term" value="F:4 iron, 4 sulfur cluster binding"/>
    <property type="evidence" value="ECO:0007669"/>
    <property type="project" value="UniProtKB-KW"/>
</dbReference>
<evidence type="ECO:0000256" key="1">
    <source>
        <dbReference type="ARBA" id="ARBA00022485"/>
    </source>
</evidence>